<evidence type="ECO:0000313" key="2">
    <source>
        <dbReference type="Proteomes" id="UP001480595"/>
    </source>
</evidence>
<protein>
    <submittedName>
        <fullName evidence="1">Uncharacterized protein</fullName>
    </submittedName>
</protein>
<evidence type="ECO:0000313" key="1">
    <source>
        <dbReference type="EMBL" id="KAK8073579.1"/>
    </source>
</evidence>
<dbReference type="EMBL" id="JAQQWL010000005">
    <property type="protein sequence ID" value="KAK8073579.1"/>
    <property type="molecule type" value="Genomic_DNA"/>
</dbReference>
<keyword evidence="2" id="KW-1185">Reference proteome</keyword>
<reference evidence="1 2" key="1">
    <citation type="submission" date="2023-01" db="EMBL/GenBank/DDBJ databases">
        <title>Analysis of 21 Apiospora genomes using comparative genomics revels a genus with tremendous synthesis potential of carbohydrate active enzymes and secondary metabolites.</title>
        <authorList>
            <person name="Sorensen T."/>
        </authorList>
    </citation>
    <scope>NUCLEOTIDE SEQUENCE [LARGE SCALE GENOMIC DNA]</scope>
    <source>
        <strain evidence="1 2">CBS 135458</strain>
    </source>
</reference>
<name>A0ABR1VUK1_9PEZI</name>
<gene>
    <name evidence="1" type="ORF">PG994_004478</name>
</gene>
<accession>A0ABR1VUK1</accession>
<organism evidence="1 2">
    <name type="scientific">Apiospora phragmitis</name>
    <dbReference type="NCBI Taxonomy" id="2905665"/>
    <lineage>
        <taxon>Eukaryota</taxon>
        <taxon>Fungi</taxon>
        <taxon>Dikarya</taxon>
        <taxon>Ascomycota</taxon>
        <taxon>Pezizomycotina</taxon>
        <taxon>Sordariomycetes</taxon>
        <taxon>Xylariomycetidae</taxon>
        <taxon>Amphisphaeriales</taxon>
        <taxon>Apiosporaceae</taxon>
        <taxon>Apiospora</taxon>
    </lineage>
</organism>
<comment type="caution">
    <text evidence="1">The sequence shown here is derived from an EMBL/GenBank/DDBJ whole genome shotgun (WGS) entry which is preliminary data.</text>
</comment>
<dbReference type="RefSeq" id="XP_066718054.1">
    <property type="nucleotide sequence ID" value="XM_066855887.1"/>
</dbReference>
<sequence length="117" mass="12557">MAEPAEGTPDFDEISSREKMLPNSIRHARVFSDQTFDFRGSIIDTLTKLGPDTLDSGEPGPDKVGLSDGNNIAVVDLTLMGLIQGLNNLQHSHRGQLLASSHRGPHEALARLSAARG</sequence>
<proteinExistence type="predicted"/>
<dbReference type="Proteomes" id="UP001480595">
    <property type="component" value="Unassembled WGS sequence"/>
</dbReference>
<dbReference type="GeneID" id="92088950"/>